<dbReference type="Proteomes" id="UP000030129">
    <property type="component" value="Unassembled WGS sequence"/>
</dbReference>
<evidence type="ECO:0000256" key="6">
    <source>
        <dbReference type="RuleBase" id="RU004466"/>
    </source>
</evidence>
<evidence type="ECO:0000313" key="7">
    <source>
        <dbReference type="EMBL" id="KGO79348.1"/>
    </source>
</evidence>
<dbReference type="SUPFAM" id="SSF48576">
    <property type="entry name" value="Terpenoid synthases"/>
    <property type="match status" value="1"/>
</dbReference>
<keyword evidence="8" id="KW-1185">Reference proteome</keyword>
<dbReference type="GO" id="GO:0046872">
    <property type="term" value="F:metal ion binding"/>
    <property type="evidence" value="ECO:0007669"/>
    <property type="project" value="UniProtKB-KW"/>
</dbReference>
<dbReference type="InterPro" id="IPR008949">
    <property type="entry name" value="Isoprenoid_synthase_dom_sf"/>
</dbReference>
<keyword evidence="3 6" id="KW-0808">Transferase</keyword>
<evidence type="ECO:0000256" key="4">
    <source>
        <dbReference type="ARBA" id="ARBA00022723"/>
    </source>
</evidence>
<sequence length="324" mass="36669">MQAISHYQQVISDYFNALSVVKDPVNLYEPVAYILSLGGKRMRPVLTLMAAEIFNADCKEALPAAVAVEIFHNFSLVHDDIMDDAPLRRGKETVHEKWNTNTAILSGDAMLIMAYRYFEAYEPETFSDLAKLFSKTALEVCEGQQWDVDFEERNDVTVPEYLKMIEYKTAVLVGAAMKMGAIVAKTSQENADLIYDFGRNLGIAFQLQDDYLDAFGDPETFGKQVGGDIIENKKTYLYLMALHHGDDVSKEQLKELFCLQPENSDEKVEVVKNIFTTSGADVKTKKAIEEYTLKAFDMLEKLDIDNSKKAMLRAFGENLMQRKV</sequence>
<comment type="caution">
    <text evidence="7">The sequence shown here is derived from an EMBL/GenBank/DDBJ whole genome shotgun (WGS) entry which is preliminary data.</text>
</comment>
<dbReference type="PROSITE" id="PS00723">
    <property type="entry name" value="POLYPRENYL_SYNTHASE_1"/>
    <property type="match status" value="1"/>
</dbReference>
<evidence type="ECO:0000256" key="3">
    <source>
        <dbReference type="ARBA" id="ARBA00022679"/>
    </source>
</evidence>
<dbReference type="Gene3D" id="1.10.600.10">
    <property type="entry name" value="Farnesyl Diphosphate Synthase"/>
    <property type="match status" value="1"/>
</dbReference>
<comment type="similarity">
    <text evidence="2 6">Belongs to the FPP/GGPP synthase family.</text>
</comment>
<dbReference type="RefSeq" id="WP_035135289.1">
    <property type="nucleotide sequence ID" value="NZ_JRLV01000018.1"/>
</dbReference>
<dbReference type="InterPro" id="IPR000092">
    <property type="entry name" value="Polyprenyl_synt"/>
</dbReference>
<dbReference type="CDD" id="cd00685">
    <property type="entry name" value="Trans_IPPS_HT"/>
    <property type="match status" value="1"/>
</dbReference>
<evidence type="ECO:0000313" key="8">
    <source>
        <dbReference type="Proteomes" id="UP000030129"/>
    </source>
</evidence>
<dbReference type="Pfam" id="PF00348">
    <property type="entry name" value="polyprenyl_synt"/>
    <property type="match status" value="1"/>
</dbReference>
<keyword evidence="4" id="KW-0479">Metal-binding</keyword>
<reference evidence="7 8" key="1">
    <citation type="submission" date="2013-09" db="EMBL/GenBank/DDBJ databases">
        <authorList>
            <person name="Zeng Z."/>
            <person name="Chen C."/>
        </authorList>
    </citation>
    <scope>NUCLEOTIDE SEQUENCE [LARGE SCALE GENOMIC DNA]</scope>
    <source>
        <strain evidence="7 8">F44-8</strain>
    </source>
</reference>
<protein>
    <submittedName>
        <fullName evidence="7">Polyprenyl synthetase</fullName>
    </submittedName>
</protein>
<evidence type="ECO:0000256" key="2">
    <source>
        <dbReference type="ARBA" id="ARBA00006706"/>
    </source>
</evidence>
<dbReference type="PANTHER" id="PTHR12001">
    <property type="entry name" value="GERANYLGERANYL PYROPHOSPHATE SYNTHASE"/>
    <property type="match status" value="1"/>
</dbReference>
<dbReference type="SFLD" id="SFLDS00005">
    <property type="entry name" value="Isoprenoid_Synthase_Type_I"/>
    <property type="match status" value="1"/>
</dbReference>
<dbReference type="SFLD" id="SFLDG01017">
    <property type="entry name" value="Polyprenyl_Transferase_Like"/>
    <property type="match status" value="1"/>
</dbReference>
<proteinExistence type="inferred from homology"/>
<dbReference type="AlphaFoldDB" id="A0A0A2LJI4"/>
<accession>A0A0A2LJI4</accession>
<dbReference type="PROSITE" id="PS00444">
    <property type="entry name" value="POLYPRENYL_SYNTHASE_2"/>
    <property type="match status" value="1"/>
</dbReference>
<dbReference type="InterPro" id="IPR033749">
    <property type="entry name" value="Polyprenyl_synt_CS"/>
</dbReference>
<dbReference type="STRING" id="1406840.Q763_14020"/>
<evidence type="ECO:0000256" key="1">
    <source>
        <dbReference type="ARBA" id="ARBA00001946"/>
    </source>
</evidence>
<dbReference type="GO" id="GO:0008299">
    <property type="term" value="P:isoprenoid biosynthetic process"/>
    <property type="evidence" value="ECO:0007669"/>
    <property type="project" value="InterPro"/>
</dbReference>
<dbReference type="GO" id="GO:0004659">
    <property type="term" value="F:prenyltransferase activity"/>
    <property type="evidence" value="ECO:0007669"/>
    <property type="project" value="InterPro"/>
</dbReference>
<dbReference type="eggNOG" id="COG0142">
    <property type="taxonomic scope" value="Bacteria"/>
</dbReference>
<comment type="cofactor">
    <cofactor evidence="1">
        <name>Mg(2+)</name>
        <dbReference type="ChEBI" id="CHEBI:18420"/>
    </cofactor>
</comment>
<dbReference type="PANTHER" id="PTHR12001:SF85">
    <property type="entry name" value="SHORT CHAIN ISOPRENYL DIPHOSPHATE SYNTHASE"/>
    <property type="match status" value="1"/>
</dbReference>
<gene>
    <name evidence="7" type="ORF">Q763_14020</name>
</gene>
<dbReference type="EMBL" id="JRLV01000018">
    <property type="protein sequence ID" value="KGO79348.1"/>
    <property type="molecule type" value="Genomic_DNA"/>
</dbReference>
<evidence type="ECO:0000256" key="5">
    <source>
        <dbReference type="ARBA" id="ARBA00022842"/>
    </source>
</evidence>
<keyword evidence="5" id="KW-0460">Magnesium</keyword>
<name>A0A0A2LJI4_9FLAO</name>
<organism evidence="7 8">
    <name type="scientific">Flavobacterium beibuense F44-8</name>
    <dbReference type="NCBI Taxonomy" id="1406840"/>
    <lineage>
        <taxon>Bacteria</taxon>
        <taxon>Pseudomonadati</taxon>
        <taxon>Bacteroidota</taxon>
        <taxon>Flavobacteriia</taxon>
        <taxon>Flavobacteriales</taxon>
        <taxon>Flavobacteriaceae</taxon>
        <taxon>Flavobacterium</taxon>
    </lineage>
</organism>